<dbReference type="SUPFAM" id="SSF81296">
    <property type="entry name" value="E set domains"/>
    <property type="match status" value="1"/>
</dbReference>
<proteinExistence type="predicted"/>
<evidence type="ECO:0000313" key="3">
    <source>
        <dbReference type="EMBL" id="EFO53495.1"/>
    </source>
</evidence>
<dbReference type="EC" id="2.4.1.18" evidence="3"/>
<dbReference type="GO" id="GO:0003844">
    <property type="term" value="F:1,4-alpha-glucan branching enzyme activity"/>
    <property type="evidence" value="ECO:0007669"/>
    <property type="project" value="UniProtKB-EC"/>
</dbReference>
<dbReference type="InterPro" id="IPR044143">
    <property type="entry name" value="GlgB_N_E_set_prok"/>
</dbReference>
<accession>A0ABN0B2Q6</accession>
<evidence type="ECO:0000256" key="1">
    <source>
        <dbReference type="ARBA" id="ARBA00002953"/>
    </source>
</evidence>
<dbReference type="InterPro" id="IPR004193">
    <property type="entry name" value="Glyco_hydro_13_N"/>
</dbReference>
<dbReference type="Gene3D" id="2.60.40.10">
    <property type="entry name" value="Immunoglobulins"/>
    <property type="match status" value="1"/>
</dbReference>
<dbReference type="CDD" id="cd02855">
    <property type="entry name" value="E_set_GBE_prok_N"/>
    <property type="match status" value="1"/>
</dbReference>
<dbReference type="InterPro" id="IPR014756">
    <property type="entry name" value="Ig_E-set"/>
</dbReference>
<comment type="function">
    <text evidence="1">Catalyzes the formation of the alpha-1,6-glucosidic linkages in glycogen by scission of a 1,4-alpha-linked oligosaccharide from growing alpha-1,4-glucan chains and the subsequent attachment of the oligosaccharide to the alpha-1,6 position.</text>
</comment>
<dbReference type="PANTHER" id="PTHR43651">
    <property type="entry name" value="1,4-ALPHA-GLUCAN-BRANCHING ENZYME"/>
    <property type="match status" value="1"/>
</dbReference>
<feature type="domain" description="Glycoside hydrolase family 13 N-terminal" evidence="2">
    <location>
        <begin position="22"/>
        <end position="103"/>
    </location>
</feature>
<keyword evidence="3" id="KW-0328">Glycosyltransferase</keyword>
<dbReference type="Pfam" id="PF02922">
    <property type="entry name" value="CBM_48"/>
    <property type="match status" value="1"/>
</dbReference>
<dbReference type="PANTHER" id="PTHR43651:SF3">
    <property type="entry name" value="1,4-ALPHA-GLUCAN-BRANCHING ENZYME"/>
    <property type="match status" value="1"/>
</dbReference>
<organism evidence="3">
    <name type="scientific">Streptococcus infantis SK1302</name>
    <dbReference type="NCBI Taxonomy" id="871237"/>
    <lineage>
        <taxon>Bacteria</taxon>
        <taxon>Bacillati</taxon>
        <taxon>Bacillota</taxon>
        <taxon>Bacilli</taxon>
        <taxon>Lactobacillales</taxon>
        <taxon>Streptococcaceae</taxon>
        <taxon>Streptococcus</taxon>
    </lineage>
</organism>
<gene>
    <name evidence="3" type="ORF">SIN_1801</name>
</gene>
<sequence length="129" mass="14759">MDKFEALRTFTSGENFHLQHYLGAHREERNGEYGYTFRVWAPNAQAVHLVGDFTNWVENQIPMVRNESGVWEVFTTLAQEGHIYKYHITRANGHQLMKIDPLAVRFEARPGTGAVLTEIPEKNGRTVSG</sequence>
<dbReference type="InterPro" id="IPR013783">
    <property type="entry name" value="Ig-like_fold"/>
</dbReference>
<reference evidence="3" key="1">
    <citation type="submission" date="2010-09" db="EMBL/GenBank/DDBJ databases">
        <authorList>
            <person name="Daugherty S.C."/>
            <person name="Kilian M."/>
            <person name="Tettelin H."/>
        </authorList>
    </citation>
    <scope>NUCLEOTIDE SEQUENCE [LARGE SCALE GENOMIC DNA]</scope>
    <source>
        <strain evidence="3">SK1302</strain>
    </source>
</reference>
<name>A0ABN0B2Q6_9STRE</name>
<evidence type="ECO:0000259" key="2">
    <source>
        <dbReference type="Pfam" id="PF02922"/>
    </source>
</evidence>
<comment type="caution">
    <text evidence="3">The sequence shown here is derived from an EMBL/GenBank/DDBJ whole genome shotgun (WGS) entry which is preliminary data.</text>
</comment>
<dbReference type="EMBL" id="AEDY01000120">
    <property type="protein sequence ID" value="EFO53495.1"/>
    <property type="molecule type" value="Genomic_DNA"/>
</dbReference>
<protein>
    <submittedName>
        <fullName evidence="3">1,4-alpha-glucan branching enzyme</fullName>
        <ecNumber evidence="3">2.4.1.18</ecNumber>
    </submittedName>
</protein>
<keyword evidence="3" id="KW-0808">Transferase</keyword>